<sequence>MSDLPKKYLICSVSELIEKGLAFRFQVELDGKRKPAFILKYESQYFAYLNECAHIPVEMDWQPGDFLDIDKTTILCAMHGAAYLPDTGLCVRGPCKGARLKKIPIYEQEMQLVTDLPVFPDE</sequence>
<reference evidence="6" key="1">
    <citation type="submission" date="2021-10" db="EMBL/GenBank/DDBJ databases">
        <title>The complete genome sequence of Leeia sp. TBRC 13508.</title>
        <authorList>
            <person name="Charoenyingcharoen P."/>
            <person name="Yukphan P."/>
        </authorList>
    </citation>
    <scope>NUCLEOTIDE SEQUENCE</scope>
    <source>
        <strain evidence="6">TBRC 13508</strain>
    </source>
</reference>
<evidence type="ECO:0000313" key="7">
    <source>
        <dbReference type="Proteomes" id="UP001165395"/>
    </source>
</evidence>
<dbReference type="PROSITE" id="PS51296">
    <property type="entry name" value="RIESKE"/>
    <property type="match status" value="1"/>
</dbReference>
<keyword evidence="7" id="KW-1185">Reference proteome</keyword>
<dbReference type="PANTHER" id="PTHR40261">
    <property type="match status" value="1"/>
</dbReference>
<protein>
    <submittedName>
        <fullName evidence="6">Rieske 2Fe-2S domain-containing protein</fullName>
    </submittedName>
</protein>
<evidence type="ECO:0000256" key="2">
    <source>
        <dbReference type="ARBA" id="ARBA00022723"/>
    </source>
</evidence>
<evidence type="ECO:0000256" key="1">
    <source>
        <dbReference type="ARBA" id="ARBA00022714"/>
    </source>
</evidence>
<evidence type="ECO:0000313" key="6">
    <source>
        <dbReference type="EMBL" id="MCB6182113.1"/>
    </source>
</evidence>
<dbReference type="RefSeq" id="WP_227177563.1">
    <property type="nucleotide sequence ID" value="NZ_JAJBZT010000001.1"/>
</dbReference>
<accession>A0ABS8D2B2</accession>
<dbReference type="InterPro" id="IPR017941">
    <property type="entry name" value="Rieske_2Fe-2S"/>
</dbReference>
<keyword evidence="1" id="KW-0001">2Fe-2S</keyword>
<keyword evidence="4" id="KW-0411">Iron-sulfur</keyword>
<dbReference type="Gene3D" id="2.102.10.10">
    <property type="entry name" value="Rieske [2Fe-2S] iron-sulphur domain"/>
    <property type="match status" value="1"/>
</dbReference>
<keyword evidence="3" id="KW-0408">Iron</keyword>
<organism evidence="6 7">
    <name type="scientific">Leeia speluncae</name>
    <dbReference type="NCBI Taxonomy" id="2884804"/>
    <lineage>
        <taxon>Bacteria</taxon>
        <taxon>Pseudomonadati</taxon>
        <taxon>Pseudomonadota</taxon>
        <taxon>Betaproteobacteria</taxon>
        <taxon>Neisseriales</taxon>
        <taxon>Leeiaceae</taxon>
        <taxon>Leeia</taxon>
    </lineage>
</organism>
<proteinExistence type="predicted"/>
<dbReference type="InterPro" id="IPR036922">
    <property type="entry name" value="Rieske_2Fe-2S_sf"/>
</dbReference>
<feature type="domain" description="Rieske" evidence="5">
    <location>
        <begin position="8"/>
        <end position="114"/>
    </location>
</feature>
<dbReference type="PANTHER" id="PTHR40261:SF1">
    <property type="entry name" value="RIESKE DOMAIN-CONTAINING PROTEIN"/>
    <property type="match status" value="1"/>
</dbReference>
<evidence type="ECO:0000256" key="4">
    <source>
        <dbReference type="ARBA" id="ARBA00023014"/>
    </source>
</evidence>
<evidence type="ECO:0000259" key="5">
    <source>
        <dbReference type="PROSITE" id="PS51296"/>
    </source>
</evidence>
<gene>
    <name evidence="6" type="ORF">LIN78_00900</name>
</gene>
<name>A0ABS8D2B2_9NEIS</name>
<dbReference type="EMBL" id="JAJBZT010000001">
    <property type="protein sequence ID" value="MCB6182113.1"/>
    <property type="molecule type" value="Genomic_DNA"/>
</dbReference>
<dbReference type="SUPFAM" id="SSF50022">
    <property type="entry name" value="ISP domain"/>
    <property type="match status" value="1"/>
</dbReference>
<comment type="caution">
    <text evidence="6">The sequence shown here is derived from an EMBL/GenBank/DDBJ whole genome shotgun (WGS) entry which is preliminary data.</text>
</comment>
<dbReference type="Pfam" id="PF00355">
    <property type="entry name" value="Rieske"/>
    <property type="match status" value="1"/>
</dbReference>
<keyword evidence="2" id="KW-0479">Metal-binding</keyword>
<evidence type="ECO:0000256" key="3">
    <source>
        <dbReference type="ARBA" id="ARBA00023004"/>
    </source>
</evidence>
<dbReference type="Proteomes" id="UP001165395">
    <property type="component" value="Unassembled WGS sequence"/>
</dbReference>